<evidence type="ECO:0000256" key="2">
    <source>
        <dbReference type="ARBA" id="ARBA00022679"/>
    </source>
</evidence>
<keyword evidence="1 5" id="KW-0489">Methyltransferase</keyword>
<dbReference type="SUPFAM" id="SSF53335">
    <property type="entry name" value="S-adenosyl-L-methionine-dependent methyltransferases"/>
    <property type="match status" value="1"/>
</dbReference>
<dbReference type="GO" id="GO:0008757">
    <property type="term" value="F:S-adenosylmethionine-dependent methyltransferase activity"/>
    <property type="evidence" value="ECO:0007669"/>
    <property type="project" value="InterPro"/>
</dbReference>
<proteinExistence type="predicted"/>
<evidence type="ECO:0000256" key="3">
    <source>
        <dbReference type="SAM" id="MobiDB-lite"/>
    </source>
</evidence>
<gene>
    <name evidence="5" type="ORF">KL86PLE_70203</name>
</gene>
<dbReference type="InterPro" id="IPR013216">
    <property type="entry name" value="Methyltransf_11"/>
</dbReference>
<evidence type="ECO:0000256" key="1">
    <source>
        <dbReference type="ARBA" id="ARBA00022603"/>
    </source>
</evidence>
<reference evidence="5" key="1">
    <citation type="submission" date="2016-08" db="EMBL/GenBank/DDBJ databases">
        <authorList>
            <person name="Seilhamer J.J."/>
        </authorList>
    </citation>
    <scope>NUCLEOTIDE SEQUENCE</scope>
    <source>
        <strain evidence="5">86</strain>
    </source>
</reference>
<feature type="domain" description="Methyltransferase type 11" evidence="4">
    <location>
        <begin position="89"/>
        <end position="136"/>
    </location>
</feature>
<protein>
    <submittedName>
        <fullName evidence="5">Methyltransferase domain family</fullName>
    </submittedName>
</protein>
<dbReference type="PANTHER" id="PTHR13090:SF1">
    <property type="entry name" value="ARGININE-HYDROXYLASE NDUFAF5, MITOCHONDRIAL"/>
    <property type="match status" value="1"/>
</dbReference>
<dbReference type="PANTHER" id="PTHR13090">
    <property type="entry name" value="ARGININE-HYDROXYLASE NDUFAF5, MITOCHONDRIAL"/>
    <property type="match status" value="1"/>
</dbReference>
<evidence type="ECO:0000313" key="5">
    <source>
        <dbReference type="EMBL" id="SCM78506.1"/>
    </source>
</evidence>
<dbReference type="InterPro" id="IPR029063">
    <property type="entry name" value="SAM-dependent_MTases_sf"/>
</dbReference>
<evidence type="ECO:0000259" key="4">
    <source>
        <dbReference type="Pfam" id="PF08241"/>
    </source>
</evidence>
<name>A0A212LLV5_9HYPH</name>
<dbReference type="RefSeq" id="WP_288198157.1">
    <property type="nucleotide sequence ID" value="NZ_LT608334.1"/>
</dbReference>
<sequence length="293" mass="31164">MTPLIFDRRLFARRRARALAERRPGADFLLALAADDLADRLAAVERRFSRALVVGDPTGLLAARIAAGRVDAVVRADLLVAGLDGGGAVVIDDEALPFVSGAFDLVVSSLALQFANDLPGALIEAWRVLRPDGLFLGVLCGGDTLTELRQAFLMAESRRSGGASPRVAPMGEVRDLGGLLQRAGFALPVADQDRLTLRYSSALALMDDLKAMGATSVLVDRRRGLTGPALFAEVAATYQEMFGDPDGRVRANLTLISLSGWAPHESQQKPLRPGSAKMRLADALKAPPPSDDD</sequence>
<dbReference type="InterPro" id="IPR050602">
    <property type="entry name" value="Malonyl-ACP_OMT"/>
</dbReference>
<dbReference type="EMBL" id="FMJD01000011">
    <property type="protein sequence ID" value="SCM78506.1"/>
    <property type="molecule type" value="Genomic_DNA"/>
</dbReference>
<dbReference type="Gene3D" id="3.40.50.150">
    <property type="entry name" value="Vaccinia Virus protein VP39"/>
    <property type="match status" value="1"/>
</dbReference>
<dbReference type="Pfam" id="PF08241">
    <property type="entry name" value="Methyltransf_11"/>
    <property type="match status" value="1"/>
</dbReference>
<dbReference type="GO" id="GO:0032259">
    <property type="term" value="P:methylation"/>
    <property type="evidence" value="ECO:0007669"/>
    <property type="project" value="UniProtKB-KW"/>
</dbReference>
<keyword evidence="2 5" id="KW-0808">Transferase</keyword>
<dbReference type="AlphaFoldDB" id="A0A212LLV5"/>
<organism evidence="5">
    <name type="scientific">uncultured Pleomorphomonas sp</name>
    <dbReference type="NCBI Taxonomy" id="442121"/>
    <lineage>
        <taxon>Bacteria</taxon>
        <taxon>Pseudomonadati</taxon>
        <taxon>Pseudomonadota</taxon>
        <taxon>Alphaproteobacteria</taxon>
        <taxon>Hyphomicrobiales</taxon>
        <taxon>Pleomorphomonadaceae</taxon>
        <taxon>Pleomorphomonas</taxon>
        <taxon>environmental samples</taxon>
    </lineage>
</organism>
<accession>A0A212LLV5</accession>
<feature type="region of interest" description="Disordered" evidence="3">
    <location>
        <begin position="263"/>
        <end position="293"/>
    </location>
</feature>
<dbReference type="CDD" id="cd02440">
    <property type="entry name" value="AdoMet_MTases"/>
    <property type="match status" value="1"/>
</dbReference>